<protein>
    <submittedName>
        <fullName evidence="1">Uncharacterized protein</fullName>
    </submittedName>
</protein>
<reference evidence="1" key="1">
    <citation type="submission" date="2024-03" db="EMBL/GenBank/DDBJ databases">
        <title>This phage originates from the Bacteriophage catalogue of the Bacteriophage Competence Centre, Department of Microbiology und Biotechnology, Max Rubner-Institut, Kiel, Germany.</title>
        <authorList>
            <person name="Sprotte S."/>
            <person name="Brinks E."/>
        </authorList>
    </citation>
    <scope>NUCLEOTIDE SEQUENCE</scope>
</reference>
<sequence length="64" mass="7368">MSTTNIYRVIAVSRATGKENICYQGDKASIATSTYDDLKKRPMFMADFKIMLQKMRPVTVWESE</sequence>
<organism evidence="1">
    <name type="scientific">Salmonella phage PMBT35</name>
    <dbReference type="NCBI Taxonomy" id="3137287"/>
    <lineage>
        <taxon>Viruses</taxon>
    </lineage>
</organism>
<proteinExistence type="predicted"/>
<evidence type="ECO:0000313" key="1">
    <source>
        <dbReference type="EMBL" id="XCD29917.1"/>
    </source>
</evidence>
<accession>A0AAU8BUM5</accession>
<name>A0AAU8BUM5_9VIRU</name>
<dbReference type="EMBL" id="PP554580">
    <property type="protein sequence ID" value="XCD29917.1"/>
    <property type="molecule type" value="Genomic_DNA"/>
</dbReference>